<dbReference type="InterPro" id="IPR011006">
    <property type="entry name" value="CheY-like_superfamily"/>
</dbReference>
<dbReference type="InterPro" id="IPR001789">
    <property type="entry name" value="Sig_transdc_resp-reg_receiver"/>
</dbReference>
<sequence>MIRVLLVHDVRILRYALAALVDRAHDMAIEVAPWREALHLASSSGTDVCVVDADHAGRTPLRELAGPSVRGTSLRLLVLVSQNSPGALRRALDAGARGFVCKDALPELLLTGIRRVAEGERFVDNALASTLLKASEVPLSERELGVLSAVAEGASVAEIARRLGLSAGTVRNYMSAITRKTGARNRVDAIRISQGAGWL</sequence>
<comment type="caution">
    <text evidence="5">The sequence shown here is derived from an EMBL/GenBank/DDBJ whole genome shotgun (WGS) entry which is preliminary data.</text>
</comment>
<dbReference type="InterPro" id="IPR016032">
    <property type="entry name" value="Sig_transdc_resp-reg_C-effctor"/>
</dbReference>
<name>A0ABT6ZVA6_9ACTN</name>
<feature type="domain" description="Response regulatory" evidence="4">
    <location>
        <begin position="3"/>
        <end position="117"/>
    </location>
</feature>
<dbReference type="SMART" id="SM00421">
    <property type="entry name" value="HTH_LUXR"/>
    <property type="match status" value="1"/>
</dbReference>
<reference evidence="5 6" key="1">
    <citation type="submission" date="2023-05" db="EMBL/GenBank/DDBJ databases">
        <title>Streptantibioticus silvisoli sp. nov., acidotolerant actinomycetes 1 from pine litter.</title>
        <authorList>
            <person name="Swiecimska M."/>
            <person name="Golinska P."/>
            <person name="Sangal V."/>
            <person name="Wachnowicz B."/>
            <person name="Goodfellow M."/>
        </authorList>
    </citation>
    <scope>NUCLEOTIDE SEQUENCE [LARGE SCALE GENOMIC DNA]</scope>
    <source>
        <strain evidence="5 6">DSM 42109</strain>
    </source>
</reference>
<dbReference type="CDD" id="cd06170">
    <property type="entry name" value="LuxR_C_like"/>
    <property type="match status" value="1"/>
</dbReference>
<evidence type="ECO:0000313" key="6">
    <source>
        <dbReference type="Proteomes" id="UP001214441"/>
    </source>
</evidence>
<gene>
    <name evidence="5" type="ORF">NMN56_013775</name>
</gene>
<protein>
    <submittedName>
        <fullName evidence="5">Response regulator transcription factor</fullName>
    </submittedName>
</protein>
<dbReference type="InterPro" id="IPR000792">
    <property type="entry name" value="Tscrpt_reg_LuxR_C"/>
</dbReference>
<dbReference type="InterPro" id="IPR036388">
    <property type="entry name" value="WH-like_DNA-bd_sf"/>
</dbReference>
<dbReference type="RefSeq" id="WP_274041208.1">
    <property type="nucleotide sequence ID" value="NZ_JANCPR020000011.1"/>
</dbReference>
<dbReference type="Gene3D" id="1.10.10.10">
    <property type="entry name" value="Winged helix-like DNA-binding domain superfamily/Winged helix DNA-binding domain"/>
    <property type="match status" value="1"/>
</dbReference>
<evidence type="ECO:0000259" key="3">
    <source>
        <dbReference type="PROSITE" id="PS50043"/>
    </source>
</evidence>
<feature type="domain" description="HTH luxR-type" evidence="3">
    <location>
        <begin position="132"/>
        <end position="197"/>
    </location>
</feature>
<dbReference type="Proteomes" id="UP001214441">
    <property type="component" value="Unassembled WGS sequence"/>
</dbReference>
<evidence type="ECO:0000256" key="1">
    <source>
        <dbReference type="ARBA" id="ARBA00023125"/>
    </source>
</evidence>
<keyword evidence="2" id="KW-0597">Phosphoprotein</keyword>
<dbReference type="PANTHER" id="PTHR43214">
    <property type="entry name" value="TWO-COMPONENT RESPONSE REGULATOR"/>
    <property type="match status" value="1"/>
</dbReference>
<dbReference type="InterPro" id="IPR039420">
    <property type="entry name" value="WalR-like"/>
</dbReference>
<keyword evidence="1" id="KW-0238">DNA-binding</keyword>
<evidence type="ECO:0000259" key="4">
    <source>
        <dbReference type="PROSITE" id="PS50110"/>
    </source>
</evidence>
<dbReference type="SUPFAM" id="SSF52172">
    <property type="entry name" value="CheY-like"/>
    <property type="match status" value="1"/>
</dbReference>
<dbReference type="PROSITE" id="PS00622">
    <property type="entry name" value="HTH_LUXR_1"/>
    <property type="match status" value="1"/>
</dbReference>
<keyword evidence="6" id="KW-1185">Reference proteome</keyword>
<dbReference type="SUPFAM" id="SSF46894">
    <property type="entry name" value="C-terminal effector domain of the bipartite response regulators"/>
    <property type="match status" value="1"/>
</dbReference>
<dbReference type="PANTHER" id="PTHR43214:SF42">
    <property type="entry name" value="TRANSCRIPTIONAL REGULATORY PROTEIN DESR"/>
    <property type="match status" value="1"/>
</dbReference>
<evidence type="ECO:0000313" key="5">
    <source>
        <dbReference type="EMBL" id="MDJ1133010.1"/>
    </source>
</evidence>
<organism evidence="5 6">
    <name type="scientific">Streptomyces iconiensis</name>
    <dbReference type="NCBI Taxonomy" id="1384038"/>
    <lineage>
        <taxon>Bacteria</taxon>
        <taxon>Bacillati</taxon>
        <taxon>Actinomycetota</taxon>
        <taxon>Actinomycetes</taxon>
        <taxon>Kitasatosporales</taxon>
        <taxon>Streptomycetaceae</taxon>
        <taxon>Streptomyces</taxon>
    </lineage>
</organism>
<dbReference type="SMART" id="SM00448">
    <property type="entry name" value="REC"/>
    <property type="match status" value="1"/>
</dbReference>
<evidence type="ECO:0000256" key="2">
    <source>
        <dbReference type="PROSITE-ProRule" id="PRU00169"/>
    </source>
</evidence>
<dbReference type="PROSITE" id="PS50043">
    <property type="entry name" value="HTH_LUXR_2"/>
    <property type="match status" value="1"/>
</dbReference>
<dbReference type="PROSITE" id="PS50110">
    <property type="entry name" value="RESPONSE_REGULATORY"/>
    <property type="match status" value="1"/>
</dbReference>
<accession>A0ABT6ZVA6</accession>
<dbReference type="EMBL" id="JANCPR020000011">
    <property type="protein sequence ID" value="MDJ1133010.1"/>
    <property type="molecule type" value="Genomic_DNA"/>
</dbReference>
<proteinExistence type="predicted"/>
<dbReference type="PRINTS" id="PR00038">
    <property type="entry name" value="HTHLUXR"/>
</dbReference>
<feature type="modified residue" description="4-aspartylphosphate" evidence="2">
    <location>
        <position position="52"/>
    </location>
</feature>
<dbReference type="Pfam" id="PF00196">
    <property type="entry name" value="GerE"/>
    <property type="match status" value="1"/>
</dbReference>
<dbReference type="Gene3D" id="3.40.50.2300">
    <property type="match status" value="1"/>
</dbReference>